<evidence type="ECO:0000313" key="1">
    <source>
        <dbReference type="EMBL" id="KAJ9076051.1"/>
    </source>
</evidence>
<proteinExistence type="predicted"/>
<keyword evidence="1" id="KW-0378">Hydrolase</keyword>
<sequence>MEKYSMQSNPSTNTEPWKKILYINQPYADNYTDSSFLKLLRKNEHIRRDSFLALAYQATITISLHLACICFFVVTFINLNNETWSAFYVLSSAAGLNFLGISTLSLALEKESALAFQLRPVLKSSILLMVMLFGLAPVLKTLTLDISSDSIWALTVLALLVNALFHDYSSAAHLRIVFPGSISTNAAIFASVLLASRLDSTLQVAALLSFSIVWFALFPLYQRYFRFVAPNACLIGSIILTITTSLMIASYVCPLAWCIAFLLCSSITTFVCPAALVYFRKYKNEISGPWDEARPKLSPSSPHSPTYPNSSS</sequence>
<dbReference type="Proteomes" id="UP001165960">
    <property type="component" value="Unassembled WGS sequence"/>
</dbReference>
<evidence type="ECO:0000313" key="2">
    <source>
        <dbReference type="Proteomes" id="UP001165960"/>
    </source>
</evidence>
<dbReference type="EMBL" id="QTSX02002330">
    <property type="protein sequence ID" value="KAJ9076051.1"/>
    <property type="molecule type" value="Genomic_DNA"/>
</dbReference>
<reference evidence="1" key="1">
    <citation type="submission" date="2022-04" db="EMBL/GenBank/DDBJ databases">
        <title>Genome of the entomopathogenic fungus Entomophthora muscae.</title>
        <authorList>
            <person name="Elya C."/>
            <person name="Lovett B.R."/>
            <person name="Lee E."/>
            <person name="Macias A.M."/>
            <person name="Hajek A.E."/>
            <person name="De Bivort B.L."/>
            <person name="Kasson M.T."/>
            <person name="De Fine Licht H.H."/>
            <person name="Stajich J.E."/>
        </authorList>
    </citation>
    <scope>NUCLEOTIDE SEQUENCE</scope>
    <source>
        <strain evidence="1">Berkeley</strain>
    </source>
</reference>
<dbReference type="EC" id="3.4.11.19" evidence="1"/>
<organism evidence="1 2">
    <name type="scientific">Entomophthora muscae</name>
    <dbReference type="NCBI Taxonomy" id="34485"/>
    <lineage>
        <taxon>Eukaryota</taxon>
        <taxon>Fungi</taxon>
        <taxon>Fungi incertae sedis</taxon>
        <taxon>Zoopagomycota</taxon>
        <taxon>Entomophthoromycotina</taxon>
        <taxon>Entomophthoromycetes</taxon>
        <taxon>Entomophthorales</taxon>
        <taxon>Entomophthoraceae</taxon>
        <taxon>Entomophthora</taxon>
    </lineage>
</organism>
<name>A0ACC2TNH5_9FUNG</name>
<keyword evidence="1" id="KW-0031">Aminopeptidase</keyword>
<gene>
    <name evidence="1" type="primary">GPI2_1</name>
    <name evidence="1" type="ORF">DSO57_1029863</name>
</gene>
<protein>
    <submittedName>
        <fullName evidence="1">Glycosylphosphatidylinositol anchor biosynthesis</fullName>
        <ecNumber evidence="1">3.4.11.19</ecNumber>
    </submittedName>
</protein>
<keyword evidence="1" id="KW-0645">Protease</keyword>
<accession>A0ACC2TNH5</accession>
<keyword evidence="2" id="KW-1185">Reference proteome</keyword>
<comment type="caution">
    <text evidence="1">The sequence shown here is derived from an EMBL/GenBank/DDBJ whole genome shotgun (WGS) entry which is preliminary data.</text>
</comment>